<keyword evidence="2" id="KW-1185">Reference proteome</keyword>
<evidence type="ECO:0000313" key="1">
    <source>
        <dbReference type="EMBL" id="CAJ0580123.1"/>
    </source>
</evidence>
<feature type="non-terminal residue" evidence="1">
    <location>
        <position position="202"/>
    </location>
</feature>
<protein>
    <recommendedName>
        <fullName evidence="3">F-box protein</fullName>
    </recommendedName>
</protein>
<accession>A0AA36D301</accession>
<organism evidence="1 2">
    <name type="scientific">Mesorhabditis spiculigera</name>
    <dbReference type="NCBI Taxonomy" id="96644"/>
    <lineage>
        <taxon>Eukaryota</taxon>
        <taxon>Metazoa</taxon>
        <taxon>Ecdysozoa</taxon>
        <taxon>Nematoda</taxon>
        <taxon>Chromadorea</taxon>
        <taxon>Rhabditida</taxon>
        <taxon>Rhabditina</taxon>
        <taxon>Rhabditomorpha</taxon>
        <taxon>Rhabditoidea</taxon>
        <taxon>Rhabditidae</taxon>
        <taxon>Mesorhabditinae</taxon>
        <taxon>Mesorhabditis</taxon>
    </lineage>
</organism>
<dbReference type="Proteomes" id="UP001177023">
    <property type="component" value="Unassembled WGS sequence"/>
</dbReference>
<name>A0AA36D301_9BILA</name>
<gene>
    <name evidence="1" type="ORF">MSPICULIGERA_LOCUS18325</name>
</gene>
<evidence type="ECO:0000313" key="2">
    <source>
        <dbReference type="Proteomes" id="UP001177023"/>
    </source>
</evidence>
<dbReference type="AlphaFoldDB" id="A0AA36D301"/>
<proteinExistence type="predicted"/>
<dbReference type="EMBL" id="CATQJA010002659">
    <property type="protein sequence ID" value="CAJ0580123.1"/>
    <property type="molecule type" value="Genomic_DNA"/>
</dbReference>
<comment type="caution">
    <text evidence="1">The sequence shown here is derived from an EMBL/GenBank/DDBJ whole genome shotgun (WGS) entry which is preliminary data.</text>
</comment>
<reference evidence="1" key="1">
    <citation type="submission" date="2023-06" db="EMBL/GenBank/DDBJ databases">
        <authorList>
            <person name="Delattre M."/>
        </authorList>
    </citation>
    <scope>NUCLEOTIDE SEQUENCE</scope>
    <source>
        <strain evidence="1">AF72</strain>
    </source>
</reference>
<evidence type="ECO:0008006" key="3">
    <source>
        <dbReference type="Google" id="ProtNLM"/>
    </source>
</evidence>
<sequence>MDFGAPYSTFGIARTTNGLVVLCGDAHRPQSPPIRKRQNATLLKSGRPTRDFHHLLYLHTPLQWKVLQHLDPADLLFLSDLSPAMECLIRGFPKRWAYEGYFYFRGETTVYLSEHIDENISVRYPWSLRITRNGNLRLGHENVYTKRVDPKNLSTDLTRLFEILFPRKRREDSLEISKPDWRADIPLIVTLLSDKNREVDRN</sequence>